<accession>A0ABN2T4H1</accession>
<evidence type="ECO:0008006" key="5">
    <source>
        <dbReference type="Google" id="ProtNLM"/>
    </source>
</evidence>
<evidence type="ECO:0000256" key="1">
    <source>
        <dbReference type="SAM" id="MobiDB-lite"/>
    </source>
</evidence>
<keyword evidence="2" id="KW-1133">Transmembrane helix</keyword>
<protein>
    <recommendedName>
        <fullName evidence="5">DUF4282 domain-containing protein</fullName>
    </recommendedName>
</protein>
<evidence type="ECO:0000313" key="4">
    <source>
        <dbReference type="Proteomes" id="UP001500755"/>
    </source>
</evidence>
<dbReference type="EMBL" id="BAAANO010000001">
    <property type="protein sequence ID" value="GAA1997191.1"/>
    <property type="molecule type" value="Genomic_DNA"/>
</dbReference>
<dbReference type="RefSeq" id="WP_344305865.1">
    <property type="nucleotide sequence ID" value="NZ_BAAANO010000001.1"/>
</dbReference>
<organism evidence="3 4">
    <name type="scientific">Brevibacterium samyangense</name>
    <dbReference type="NCBI Taxonomy" id="366888"/>
    <lineage>
        <taxon>Bacteria</taxon>
        <taxon>Bacillati</taxon>
        <taxon>Actinomycetota</taxon>
        <taxon>Actinomycetes</taxon>
        <taxon>Micrococcales</taxon>
        <taxon>Brevibacteriaceae</taxon>
        <taxon>Brevibacterium</taxon>
    </lineage>
</organism>
<keyword evidence="4" id="KW-1185">Reference proteome</keyword>
<name>A0ABN2T4H1_9MICO</name>
<dbReference type="Proteomes" id="UP001500755">
    <property type="component" value="Unassembled WGS sequence"/>
</dbReference>
<dbReference type="InterPro" id="IPR025557">
    <property type="entry name" value="DUF4282"/>
</dbReference>
<evidence type="ECO:0000256" key="2">
    <source>
        <dbReference type="SAM" id="Phobius"/>
    </source>
</evidence>
<proteinExistence type="predicted"/>
<comment type="caution">
    <text evidence="3">The sequence shown here is derived from an EMBL/GenBank/DDBJ whole genome shotgun (WGS) entry which is preliminary data.</text>
</comment>
<dbReference type="Pfam" id="PF14110">
    <property type="entry name" value="DUF4282"/>
    <property type="match status" value="1"/>
</dbReference>
<feature type="transmembrane region" description="Helical" evidence="2">
    <location>
        <begin position="127"/>
        <end position="149"/>
    </location>
</feature>
<sequence length="222" mass="23931">MSQSPQDPQDPQQPNPFAPRPQQGGQAAPGANSQPTPQPPQQPQNPGYPQMNQQPGYPGGPQHAPHGQNPYAPGPFDQGGYEQGGYEQGAYDQAAGFPPQQEPAKKEAGFFGSFFDFRFESFVARKYAGVFFVVSMVLALVYWAMLIYFGHMAGNAARSFAEAMGPFGMGAETSYNARPLILAVVLGWIPGALLVMVSRLGLELVVASVRTAENTTEISRNH</sequence>
<evidence type="ECO:0000313" key="3">
    <source>
        <dbReference type="EMBL" id="GAA1997191.1"/>
    </source>
</evidence>
<keyword evidence="2" id="KW-0812">Transmembrane</keyword>
<feature type="transmembrane region" description="Helical" evidence="2">
    <location>
        <begin position="180"/>
        <end position="202"/>
    </location>
</feature>
<gene>
    <name evidence="3" type="ORF">GCM10009755_00290</name>
</gene>
<keyword evidence="2" id="KW-0472">Membrane</keyword>
<feature type="compositionally biased region" description="Low complexity" evidence="1">
    <location>
        <begin position="1"/>
        <end position="10"/>
    </location>
</feature>
<feature type="region of interest" description="Disordered" evidence="1">
    <location>
        <begin position="1"/>
        <end position="85"/>
    </location>
</feature>
<reference evidence="3 4" key="1">
    <citation type="journal article" date="2019" name="Int. J. Syst. Evol. Microbiol.">
        <title>The Global Catalogue of Microorganisms (GCM) 10K type strain sequencing project: providing services to taxonomists for standard genome sequencing and annotation.</title>
        <authorList>
            <consortium name="The Broad Institute Genomics Platform"/>
            <consortium name="The Broad Institute Genome Sequencing Center for Infectious Disease"/>
            <person name="Wu L."/>
            <person name="Ma J."/>
        </authorList>
    </citation>
    <scope>NUCLEOTIDE SEQUENCE [LARGE SCALE GENOMIC DNA]</scope>
    <source>
        <strain evidence="3 4">JCM 14546</strain>
    </source>
</reference>
<feature type="compositionally biased region" description="Low complexity" evidence="1">
    <location>
        <begin position="44"/>
        <end position="70"/>
    </location>
</feature>